<name>A0A177ZKD1_9BACI</name>
<sequence length="83" mass="9275">MIPHVPAKAHEGLFFMVFNAINIPNEIITVNALTNVHRNILPPRKSSRRLTVGDSVTDPLMRSQSIILTVSEFGQINVSFYKA</sequence>
<dbReference type="PATRIC" id="fig|217031.6.peg.3291"/>
<comment type="caution">
    <text evidence="1">The sequence shown here is derived from an EMBL/GenBank/DDBJ whole genome shotgun (WGS) entry which is preliminary data.</text>
</comment>
<keyword evidence="2" id="KW-1185">Reference proteome</keyword>
<dbReference type="EMBL" id="LDJR01000056">
    <property type="protein sequence ID" value="OAK68451.1"/>
    <property type="molecule type" value="Genomic_DNA"/>
</dbReference>
<protein>
    <submittedName>
        <fullName evidence="1">Uncharacterized protein</fullName>
    </submittedName>
</protein>
<evidence type="ECO:0000313" key="1">
    <source>
        <dbReference type="EMBL" id="OAK68451.1"/>
    </source>
</evidence>
<accession>A0A177ZKD1</accession>
<evidence type="ECO:0000313" key="2">
    <source>
        <dbReference type="Proteomes" id="UP000077881"/>
    </source>
</evidence>
<proteinExistence type="predicted"/>
<dbReference type="AlphaFoldDB" id="A0A177ZKD1"/>
<reference evidence="1 2" key="1">
    <citation type="submission" date="2015-05" db="EMBL/GenBank/DDBJ databases">
        <title>Comparison of genome.</title>
        <authorList>
            <person name="Zheng Z."/>
            <person name="Sun M."/>
        </authorList>
    </citation>
    <scope>NUCLEOTIDE SEQUENCE [LARGE SCALE GENOMIC DNA]</scope>
    <source>
        <strain evidence="1 2">G25-74</strain>
    </source>
</reference>
<gene>
    <name evidence="1" type="ORF">ABB05_15295</name>
</gene>
<dbReference type="Proteomes" id="UP000077881">
    <property type="component" value="Unassembled WGS sequence"/>
</dbReference>
<organism evidence="1 2">
    <name type="scientific">Lederbergia galactosidilytica</name>
    <dbReference type="NCBI Taxonomy" id="217031"/>
    <lineage>
        <taxon>Bacteria</taxon>
        <taxon>Bacillati</taxon>
        <taxon>Bacillota</taxon>
        <taxon>Bacilli</taxon>
        <taxon>Bacillales</taxon>
        <taxon>Bacillaceae</taxon>
        <taxon>Lederbergia</taxon>
    </lineage>
</organism>